<reference evidence="2 3" key="1">
    <citation type="journal article" date="2015" name="Genome Biol. Evol.">
        <title>Comparative Genomics of Listeria Sensu Lato: Genus-Wide Differences in Evolutionary Dynamics and the Progressive Gain of Complex, Potentially Pathogenicity-Related Traits through Lateral Gene Transfer.</title>
        <authorList>
            <person name="Chiara M."/>
            <person name="Caruso M."/>
            <person name="D'Erchia A.M."/>
            <person name="Manzari C."/>
            <person name="Fraccalvieri R."/>
            <person name="Goffredo E."/>
            <person name="Latorre L."/>
            <person name="Miccolupo A."/>
            <person name="Padalino I."/>
            <person name="Santagada G."/>
            <person name="Chiocco D."/>
            <person name="Pesole G."/>
            <person name="Horner D.S."/>
            <person name="Parisi A."/>
        </authorList>
    </citation>
    <scope>NUCLEOTIDE SEQUENCE [LARGE SCALE GENOMIC DNA]</scope>
    <source>
        <strain evidence="2 3">1991</strain>
    </source>
</reference>
<keyword evidence="3" id="KW-1185">Reference proteome</keyword>
<dbReference type="AlphaFoldDB" id="A0A0J8GD52"/>
<protein>
    <recommendedName>
        <fullName evidence="4">3-oxoacyl-[acyl-carrier-protein] reductase</fullName>
    </recommendedName>
</protein>
<organism evidence="2 3">
    <name type="scientific">Listeria fleischmannii 1991</name>
    <dbReference type="NCBI Taxonomy" id="1430899"/>
    <lineage>
        <taxon>Bacteria</taxon>
        <taxon>Bacillati</taxon>
        <taxon>Bacillota</taxon>
        <taxon>Bacilli</taxon>
        <taxon>Bacillales</taxon>
        <taxon>Listeriaceae</taxon>
        <taxon>Listeria</taxon>
    </lineage>
</organism>
<dbReference type="CDD" id="cd05233">
    <property type="entry name" value="SDR_c"/>
    <property type="match status" value="1"/>
</dbReference>
<dbReference type="NCBIfam" id="NF047420">
    <property type="entry name" value="EF_P_mod_YmfI"/>
    <property type="match status" value="1"/>
</dbReference>
<dbReference type="EMBL" id="AZHO01000007">
    <property type="protein sequence ID" value="KMT60565.1"/>
    <property type="molecule type" value="Genomic_DNA"/>
</dbReference>
<evidence type="ECO:0000313" key="3">
    <source>
        <dbReference type="Proteomes" id="UP000052258"/>
    </source>
</evidence>
<dbReference type="PANTHER" id="PTHR42879">
    <property type="entry name" value="3-OXOACYL-(ACYL-CARRIER-PROTEIN) REDUCTASE"/>
    <property type="match status" value="1"/>
</dbReference>
<dbReference type="InterPro" id="IPR050259">
    <property type="entry name" value="SDR"/>
</dbReference>
<proteinExistence type="inferred from homology"/>
<accession>A0A0J8GD52</accession>
<dbReference type="PRINTS" id="PR00081">
    <property type="entry name" value="GDHRDH"/>
</dbReference>
<sequence length="243" mass="27256">MRQTKRYAFVTGASGEIGGAIARRLAQDGFHLYLHYYKNTSRILELTEELKVFNIDVFLVQADFRNSENLMRITKEIFQLDVFVHAAGESEYTLFMDSSDQSLEHLYQIHVEMPLRLVRTFLPKIQKSEHGRILFISSIWGEIGAAMEVIYSTMKGAQLAFVKALSKEVAYSGTTVNAITPGAVDTAMLDRFTECEKLDLENEIPLGRLAKPIDVANAASYLLSEKSDYITGQALGVNGGWNM</sequence>
<evidence type="ECO:0000256" key="1">
    <source>
        <dbReference type="ARBA" id="ARBA00006484"/>
    </source>
</evidence>
<dbReference type="InterPro" id="IPR036291">
    <property type="entry name" value="NAD(P)-bd_dom_sf"/>
</dbReference>
<gene>
    <name evidence="2" type="ORF">X560_0693</name>
</gene>
<dbReference type="Pfam" id="PF13561">
    <property type="entry name" value="adh_short_C2"/>
    <property type="match status" value="1"/>
</dbReference>
<evidence type="ECO:0008006" key="4">
    <source>
        <dbReference type="Google" id="ProtNLM"/>
    </source>
</evidence>
<dbReference type="RefSeq" id="WP_007475853.1">
    <property type="nucleotide sequence ID" value="NZ_KQ130610.1"/>
</dbReference>
<dbReference type="InterPro" id="IPR002347">
    <property type="entry name" value="SDR_fam"/>
</dbReference>
<dbReference type="PANTHER" id="PTHR42879:SF2">
    <property type="entry name" value="3-OXOACYL-[ACYL-CARRIER-PROTEIN] REDUCTASE FABG"/>
    <property type="match status" value="1"/>
</dbReference>
<comment type="caution">
    <text evidence="2">The sequence shown here is derived from an EMBL/GenBank/DDBJ whole genome shotgun (WGS) entry which is preliminary data.</text>
</comment>
<dbReference type="SUPFAM" id="SSF51735">
    <property type="entry name" value="NAD(P)-binding Rossmann-fold domains"/>
    <property type="match status" value="1"/>
</dbReference>
<comment type="similarity">
    <text evidence="1">Belongs to the short-chain dehydrogenases/reductases (SDR) family.</text>
</comment>
<name>A0A0J8GD52_9LIST</name>
<dbReference type="Gene3D" id="3.40.50.720">
    <property type="entry name" value="NAD(P)-binding Rossmann-like Domain"/>
    <property type="match status" value="1"/>
</dbReference>
<dbReference type="Proteomes" id="UP000052258">
    <property type="component" value="Unassembled WGS sequence"/>
</dbReference>
<dbReference type="OrthoDB" id="9803333at2"/>
<evidence type="ECO:0000313" key="2">
    <source>
        <dbReference type="EMBL" id="KMT60565.1"/>
    </source>
</evidence>
<dbReference type="PATRIC" id="fig|1430899.3.peg.717"/>